<dbReference type="SUPFAM" id="SSF52540">
    <property type="entry name" value="P-loop containing nucleoside triphosphate hydrolases"/>
    <property type="match status" value="1"/>
</dbReference>
<sequence>MPAIVFISPKGGVGKTTASLVLGTQFAKHGAAVTMIDANPNRPLRKWGTGAHCPENLSIVSNVHEESILDVIDAAASTTPFVIVDLEGTAAKIALLAVSQASLVIIPMQPSNLDADQASRALVVIAQQQRMSRRKVPHAVLFTRTSTGDPHPDHDAHRPVAARGGCADARNRVSRARGVSCDVRFQ</sequence>
<reference evidence="1" key="1">
    <citation type="submission" date="2016-01" db="EMBL/GenBank/DDBJ databases">
        <authorList>
            <person name="Peeters C."/>
        </authorList>
    </citation>
    <scope>NUCLEOTIDE SEQUENCE [LARGE SCALE GENOMIC DNA]</scope>
    <source>
        <strain evidence="1">LMG 22940</strain>
    </source>
</reference>
<dbReference type="PANTHER" id="PTHR13696">
    <property type="entry name" value="P-LOOP CONTAINING NUCLEOSIDE TRIPHOSPHATE HYDROLASE"/>
    <property type="match status" value="1"/>
</dbReference>
<dbReference type="AlphaFoldDB" id="A0A158KMG7"/>
<dbReference type="InterPro" id="IPR009744">
    <property type="entry name" value="VirC1"/>
</dbReference>
<dbReference type="InterPro" id="IPR050678">
    <property type="entry name" value="DNA_Partitioning_ATPase"/>
</dbReference>
<dbReference type="InterPro" id="IPR027417">
    <property type="entry name" value="P-loop_NTPase"/>
</dbReference>
<dbReference type="RefSeq" id="WP_200828842.1">
    <property type="nucleotide sequence ID" value="NZ_FCON02000108.1"/>
</dbReference>
<organism evidence="1 2">
    <name type="scientific">Caballeronia choica</name>
    <dbReference type="NCBI Taxonomy" id="326476"/>
    <lineage>
        <taxon>Bacteria</taxon>
        <taxon>Pseudomonadati</taxon>
        <taxon>Pseudomonadota</taxon>
        <taxon>Betaproteobacteria</taxon>
        <taxon>Burkholderiales</taxon>
        <taxon>Burkholderiaceae</taxon>
        <taxon>Caballeronia</taxon>
    </lineage>
</organism>
<dbReference type="Proteomes" id="UP000054770">
    <property type="component" value="Unassembled WGS sequence"/>
</dbReference>
<dbReference type="PANTHER" id="PTHR13696:SF96">
    <property type="entry name" value="COBQ_COBB_MIND_PARA NUCLEOTIDE BINDING DOMAIN-CONTAINING PROTEIN"/>
    <property type="match status" value="1"/>
</dbReference>
<accession>A0A158KMG7</accession>
<protein>
    <submittedName>
        <fullName evidence="1">CobQ/CobB/MinD/ParA nucleotide binding domain protein</fullName>
    </submittedName>
</protein>
<dbReference type="Pfam" id="PF07015">
    <property type="entry name" value="VirC1"/>
    <property type="match status" value="1"/>
</dbReference>
<comment type="caution">
    <text evidence="1">The sequence shown here is derived from an EMBL/GenBank/DDBJ whole genome shotgun (WGS) entry which is preliminary data.</text>
</comment>
<dbReference type="CDD" id="cd02042">
    <property type="entry name" value="ParAB_family"/>
    <property type="match status" value="1"/>
</dbReference>
<evidence type="ECO:0000313" key="1">
    <source>
        <dbReference type="EMBL" id="SAL81760.1"/>
    </source>
</evidence>
<gene>
    <name evidence="1" type="ORF">AWB68_06248</name>
</gene>
<evidence type="ECO:0000313" key="2">
    <source>
        <dbReference type="Proteomes" id="UP000054770"/>
    </source>
</evidence>
<dbReference type="Gene3D" id="3.40.50.300">
    <property type="entry name" value="P-loop containing nucleotide triphosphate hydrolases"/>
    <property type="match status" value="1"/>
</dbReference>
<keyword evidence="2" id="KW-1185">Reference proteome</keyword>
<dbReference type="EMBL" id="FCON02000108">
    <property type="protein sequence ID" value="SAL81760.1"/>
    <property type="molecule type" value="Genomic_DNA"/>
</dbReference>
<proteinExistence type="predicted"/>
<name>A0A158KMG7_9BURK</name>